<name>A0A1U7ZBW7_NELNU</name>
<dbReference type="STRING" id="4432.A0A1U7ZBW7"/>
<dbReference type="AlphaFoldDB" id="A0A1U7ZBW7"/>
<dbReference type="Pfam" id="PF05536">
    <property type="entry name" value="Neurochondrin"/>
    <property type="match status" value="1"/>
</dbReference>
<organism evidence="1 2">
    <name type="scientific">Nelumbo nucifera</name>
    <name type="common">Sacred lotus</name>
    <dbReference type="NCBI Taxonomy" id="4432"/>
    <lineage>
        <taxon>Eukaryota</taxon>
        <taxon>Viridiplantae</taxon>
        <taxon>Streptophyta</taxon>
        <taxon>Embryophyta</taxon>
        <taxon>Tracheophyta</taxon>
        <taxon>Spermatophyta</taxon>
        <taxon>Magnoliopsida</taxon>
        <taxon>Proteales</taxon>
        <taxon>Nelumbonaceae</taxon>
        <taxon>Nelumbo</taxon>
    </lineage>
</organism>
<evidence type="ECO:0000313" key="1">
    <source>
        <dbReference type="Proteomes" id="UP000189703"/>
    </source>
</evidence>
<dbReference type="PANTHER" id="PTHR13109:SF7">
    <property type="entry name" value="NEUROCHONDRIN"/>
    <property type="match status" value="1"/>
</dbReference>
<keyword evidence="1" id="KW-1185">Reference proteome</keyword>
<evidence type="ECO:0000313" key="2">
    <source>
        <dbReference type="RefSeq" id="XP_010244768.1"/>
    </source>
</evidence>
<proteinExistence type="predicted"/>
<gene>
    <name evidence="2 3" type="primary">LOC104588510</name>
</gene>
<dbReference type="InterPro" id="IPR016024">
    <property type="entry name" value="ARM-type_fold"/>
</dbReference>
<reference evidence="2 3" key="1">
    <citation type="submission" date="2025-04" db="UniProtKB">
        <authorList>
            <consortium name="RefSeq"/>
        </authorList>
    </citation>
    <scope>IDENTIFICATION</scope>
</reference>
<dbReference type="OMA" id="IVHYKKP"/>
<dbReference type="OrthoDB" id="8962942at2759"/>
<sequence>MEQGPGLEDCLKLLKGERDEQRLAGLLLATKFCKGDDHASICRIYDAVGDRFLDRLLRTGMGKGVIRGRESDDLDAYLQLAVTVLAAFCRVPEIASSKEMVSKVPLLLEILSKGVDSSVYEECYEFLFLVSVASEDGLTTLYDSGVMNVLTSHVSNLPDGSHSLELSMRLMQLILSKLPLDIINTEYPLELSKMVAAMARQFAVLHTALKFEALRLLSAILSSKYAAPLHDALRSVSNDSWATYMRIGIVAVLQDRVAPSDKLQALILAESMMSLLGEGWLIDQKNVPDVQNPLPVDRCLLLVLESSRVEVAVLLNDIAYLKYEASKSSSTTAETILLRQRDLAIAFSLIEKIIKVISNGCGEGGGPISESTLTKVITQLNETTDVVLEFLQDAKEHGKRKGDDLLASVRIIGSYLAEAPSACKEKVRELLPYILSIEGEEEQRPFYSVRFLLPMLCQITMKSQGCKVLASVGGHKAVVECLVKLIDANSPMMDDDATIFLACDTIMNFLLKREEIGVQLDASSSAHLLRALASWADDTDDPSIIMMASSICSLIFDSTSEEVILKQPGFENHTLSGLSRLIARSLATCGQEMSADAKAEIDLHEIVTAGYARWAPRFPHIKQAVER</sequence>
<evidence type="ECO:0000313" key="3">
    <source>
        <dbReference type="RefSeq" id="XP_010244769.1"/>
    </source>
</evidence>
<dbReference type="RefSeq" id="XP_010244768.1">
    <property type="nucleotide sequence ID" value="XM_010246466.2"/>
</dbReference>
<accession>A0A1U7ZBW7</accession>
<dbReference type="KEGG" id="nnu:104588510"/>
<dbReference type="RefSeq" id="XP_010244769.1">
    <property type="nucleotide sequence ID" value="XM_010246467.2"/>
</dbReference>
<dbReference type="eggNOG" id="KOG2611">
    <property type="taxonomic scope" value="Eukaryota"/>
</dbReference>
<dbReference type="Proteomes" id="UP000189703">
    <property type="component" value="Unplaced"/>
</dbReference>
<dbReference type="SUPFAM" id="SSF48371">
    <property type="entry name" value="ARM repeat"/>
    <property type="match status" value="1"/>
</dbReference>
<protein>
    <submittedName>
        <fullName evidence="2 3">Neurochondrin isoform X1</fullName>
    </submittedName>
</protein>
<dbReference type="InterPro" id="IPR008709">
    <property type="entry name" value="Neurochondrin"/>
</dbReference>
<dbReference type="PANTHER" id="PTHR13109">
    <property type="entry name" value="NEUROCHONDRIN"/>
    <property type="match status" value="1"/>
</dbReference>
<dbReference type="GeneID" id="104588510"/>